<comment type="caution">
    <text evidence="3">The sequence shown here is derived from an EMBL/GenBank/DDBJ whole genome shotgun (WGS) entry which is preliminary data.</text>
</comment>
<reference evidence="3 4" key="1">
    <citation type="submission" date="2020-08" db="EMBL/GenBank/DDBJ databases">
        <title>Sequencing the genomes of 1000 actinobacteria strains.</title>
        <authorList>
            <person name="Klenk H.-P."/>
        </authorList>
    </citation>
    <scope>NUCLEOTIDE SEQUENCE [LARGE SCALE GENOMIC DNA]</scope>
    <source>
        <strain evidence="3 4">DSM 22826</strain>
    </source>
</reference>
<dbReference type="GO" id="GO:0008233">
    <property type="term" value="F:peptidase activity"/>
    <property type="evidence" value="ECO:0007669"/>
    <property type="project" value="InterPro"/>
</dbReference>
<evidence type="ECO:0000313" key="3">
    <source>
        <dbReference type="EMBL" id="MBB2997147.1"/>
    </source>
</evidence>
<organism evidence="3 4">
    <name type="scientific">Paeniglutamicibacter cryotolerans</name>
    <dbReference type="NCBI Taxonomy" id="670079"/>
    <lineage>
        <taxon>Bacteria</taxon>
        <taxon>Bacillati</taxon>
        <taxon>Actinomycetota</taxon>
        <taxon>Actinomycetes</taxon>
        <taxon>Micrococcales</taxon>
        <taxon>Micrococcaceae</taxon>
        <taxon>Paeniglutamicibacter</taxon>
    </lineage>
</organism>
<keyword evidence="2" id="KW-0812">Transmembrane</keyword>
<feature type="transmembrane region" description="Helical" evidence="2">
    <location>
        <begin position="109"/>
        <end position="129"/>
    </location>
</feature>
<evidence type="ECO:0000313" key="4">
    <source>
        <dbReference type="Proteomes" id="UP000523000"/>
    </source>
</evidence>
<feature type="compositionally biased region" description="Pro residues" evidence="1">
    <location>
        <begin position="1"/>
        <end position="27"/>
    </location>
</feature>
<evidence type="ECO:0000256" key="2">
    <source>
        <dbReference type="SAM" id="Phobius"/>
    </source>
</evidence>
<name>A0A839QMM9_9MICC</name>
<dbReference type="PANTHER" id="PTHR36844:SF1">
    <property type="entry name" value="PROTEASE PRSW"/>
    <property type="match status" value="1"/>
</dbReference>
<proteinExistence type="predicted"/>
<evidence type="ECO:0000256" key="1">
    <source>
        <dbReference type="SAM" id="MobiDB-lite"/>
    </source>
</evidence>
<dbReference type="Pfam" id="PF13367">
    <property type="entry name" value="PrsW-protease"/>
    <property type="match status" value="1"/>
</dbReference>
<keyword evidence="2" id="KW-1133">Transmembrane helix</keyword>
<dbReference type="PANTHER" id="PTHR36844">
    <property type="entry name" value="PROTEASE PRSW"/>
    <property type="match status" value="1"/>
</dbReference>
<dbReference type="RefSeq" id="WP_183512698.1">
    <property type="nucleotide sequence ID" value="NZ_BAABGK010000040.1"/>
</dbReference>
<feature type="transmembrane region" description="Helical" evidence="2">
    <location>
        <begin position="78"/>
        <end position="100"/>
    </location>
</feature>
<sequence>MSFTSQPPPPPSTHGPVSPWAPPPHPDGPSGHLPAYPAHPRWAALSEGAGGLVAILCAGSLALALVALFLIWNLGPGTVLLVSVLALVPLGLCVAGLLWVDRWDPEPRLMLVAALFWGAGASVAGTLLFGDAFSAAFFNPSGLLDAELFGTVVQAPIVEELAKGLGVLLIFLVGRSQFDEPVDGIVYGGMVGAEFAFTENILYFGTSYLEAGNSPGALAGIFVLRGLFSPFAHVMFTAWTGYALGKAAQRGARSRWPLYFTAGLLPAMLGHFLWNGGTMLFFDTFFGFYFLLQVPLFIASVAAVFMLRRGERMLAARNLGAYQRDGWFTEAEVAMFSTRAGRRAARAWAQQRGRAAQMQDFTRAAMRLAAVRQRIAAGHADPRDLQIEAALLASSARQRQLMLAGGCAG</sequence>
<feature type="transmembrane region" description="Helical" evidence="2">
    <location>
        <begin position="49"/>
        <end position="72"/>
    </location>
</feature>
<gene>
    <name evidence="3" type="ORF">E9229_003394</name>
</gene>
<feature type="transmembrane region" description="Helical" evidence="2">
    <location>
        <begin position="217"/>
        <end position="244"/>
    </location>
</feature>
<dbReference type="InterPro" id="IPR026898">
    <property type="entry name" value="PrsW"/>
</dbReference>
<dbReference type="AlphaFoldDB" id="A0A839QMM9"/>
<feature type="transmembrane region" description="Helical" evidence="2">
    <location>
        <begin position="256"/>
        <end position="274"/>
    </location>
</feature>
<keyword evidence="4" id="KW-1185">Reference proteome</keyword>
<keyword evidence="2" id="KW-0472">Membrane</keyword>
<accession>A0A839QMM9</accession>
<feature type="transmembrane region" description="Helical" evidence="2">
    <location>
        <begin position="286"/>
        <end position="307"/>
    </location>
</feature>
<protein>
    <submittedName>
        <fullName evidence="3">RsiW-degrading membrane proteinase PrsW (M82 family)</fullName>
    </submittedName>
</protein>
<feature type="region of interest" description="Disordered" evidence="1">
    <location>
        <begin position="1"/>
        <end position="32"/>
    </location>
</feature>
<feature type="transmembrane region" description="Helical" evidence="2">
    <location>
        <begin position="185"/>
        <end position="205"/>
    </location>
</feature>
<dbReference type="EMBL" id="JACHVS010000002">
    <property type="protein sequence ID" value="MBB2997147.1"/>
    <property type="molecule type" value="Genomic_DNA"/>
</dbReference>
<dbReference type="Proteomes" id="UP000523000">
    <property type="component" value="Unassembled WGS sequence"/>
</dbReference>